<reference evidence="7" key="1">
    <citation type="submission" date="2022-03" db="EMBL/GenBank/DDBJ databases">
        <authorList>
            <person name="Sayadi A."/>
        </authorList>
    </citation>
    <scope>NUCLEOTIDE SEQUENCE</scope>
</reference>
<evidence type="ECO:0000256" key="2">
    <source>
        <dbReference type="ARBA" id="ARBA00010644"/>
    </source>
</evidence>
<keyword evidence="6" id="KW-0627">Porphyrin biosynthesis</keyword>
<evidence type="ECO:0000313" key="8">
    <source>
        <dbReference type="Proteomes" id="UP001152888"/>
    </source>
</evidence>
<dbReference type="InterPro" id="IPR001260">
    <property type="entry name" value="Coprogen_oxidase_aer"/>
</dbReference>
<protein>
    <recommendedName>
        <fullName evidence="4">coproporphyrinogen oxidase</fullName>
        <ecNumber evidence="4">1.3.3.3</ecNumber>
    </recommendedName>
</protein>
<dbReference type="PANTHER" id="PTHR10755:SF0">
    <property type="entry name" value="OXYGEN-DEPENDENT COPROPORPHYRINOGEN-III OXIDASE, MITOCHONDRIAL"/>
    <property type="match status" value="1"/>
</dbReference>
<dbReference type="EC" id="1.3.3.3" evidence="4"/>
<dbReference type="GO" id="GO:0004109">
    <property type="term" value="F:coproporphyrinogen oxidase activity"/>
    <property type="evidence" value="ECO:0007669"/>
    <property type="project" value="UniProtKB-EC"/>
</dbReference>
<comment type="similarity">
    <text evidence="2">Belongs to the aerobic coproporphyrinogen-III oxidase family.</text>
</comment>
<dbReference type="SUPFAM" id="SSF102886">
    <property type="entry name" value="Coproporphyrinogen III oxidase"/>
    <property type="match status" value="1"/>
</dbReference>
<sequence length="156" mass="17980">MVFKIIRKNIMIVLYHNSKSREFKNLRTYGSVFVGAMALFSTKVETKEFMADPITPWDKLRKNPNSMKAKMELMIMKVQKDFCRALEKEEDSEFKFLVDRWERKEGGGGITCVLQEGKVFEKAGVNISVVSGTLPKLLLHRCDLGAKIYQVKLKKI</sequence>
<dbReference type="GO" id="GO:0006782">
    <property type="term" value="P:protoporphyrinogen IX biosynthetic process"/>
    <property type="evidence" value="ECO:0007669"/>
    <property type="project" value="TreeGrafter"/>
</dbReference>
<accession>A0A9P0KWR2</accession>
<organism evidence="7 8">
    <name type="scientific">Acanthoscelides obtectus</name>
    <name type="common">Bean weevil</name>
    <name type="synonym">Bruchus obtectus</name>
    <dbReference type="NCBI Taxonomy" id="200917"/>
    <lineage>
        <taxon>Eukaryota</taxon>
        <taxon>Metazoa</taxon>
        <taxon>Ecdysozoa</taxon>
        <taxon>Arthropoda</taxon>
        <taxon>Hexapoda</taxon>
        <taxon>Insecta</taxon>
        <taxon>Pterygota</taxon>
        <taxon>Neoptera</taxon>
        <taxon>Endopterygota</taxon>
        <taxon>Coleoptera</taxon>
        <taxon>Polyphaga</taxon>
        <taxon>Cucujiformia</taxon>
        <taxon>Chrysomeloidea</taxon>
        <taxon>Chrysomelidae</taxon>
        <taxon>Bruchinae</taxon>
        <taxon>Bruchini</taxon>
        <taxon>Acanthoscelides</taxon>
    </lineage>
</organism>
<dbReference type="Gene3D" id="3.40.1500.10">
    <property type="entry name" value="Coproporphyrinogen III oxidase, aerobic"/>
    <property type="match status" value="1"/>
</dbReference>
<dbReference type="PANTHER" id="PTHR10755">
    <property type="entry name" value="COPROPORPHYRINOGEN III OXIDASE, MITOCHONDRIAL"/>
    <property type="match status" value="1"/>
</dbReference>
<evidence type="ECO:0000313" key="7">
    <source>
        <dbReference type="EMBL" id="CAH1983052.1"/>
    </source>
</evidence>
<evidence type="ECO:0000256" key="3">
    <source>
        <dbReference type="ARBA" id="ARBA00011738"/>
    </source>
</evidence>
<keyword evidence="8" id="KW-1185">Reference proteome</keyword>
<dbReference type="GO" id="GO:0005737">
    <property type="term" value="C:cytoplasm"/>
    <property type="evidence" value="ECO:0007669"/>
    <property type="project" value="TreeGrafter"/>
</dbReference>
<dbReference type="InterPro" id="IPR036406">
    <property type="entry name" value="Coprogen_oxidase_aer_sf"/>
</dbReference>
<evidence type="ECO:0000256" key="1">
    <source>
        <dbReference type="ARBA" id="ARBA00005168"/>
    </source>
</evidence>
<evidence type="ECO:0000256" key="5">
    <source>
        <dbReference type="ARBA" id="ARBA00023002"/>
    </source>
</evidence>
<gene>
    <name evidence="7" type="ORF">ACAOBT_LOCUS15348</name>
</gene>
<dbReference type="EMBL" id="CAKOFQ010006931">
    <property type="protein sequence ID" value="CAH1983052.1"/>
    <property type="molecule type" value="Genomic_DNA"/>
</dbReference>
<comment type="caution">
    <text evidence="7">The sequence shown here is derived from an EMBL/GenBank/DDBJ whole genome shotgun (WGS) entry which is preliminary data.</text>
</comment>
<comment type="subunit">
    <text evidence="3">Homodimer.</text>
</comment>
<dbReference type="OrthoDB" id="15318at2759"/>
<evidence type="ECO:0000256" key="6">
    <source>
        <dbReference type="ARBA" id="ARBA00023244"/>
    </source>
</evidence>
<dbReference type="Pfam" id="PF01218">
    <property type="entry name" value="Coprogen_oxidas"/>
    <property type="match status" value="1"/>
</dbReference>
<dbReference type="Proteomes" id="UP001152888">
    <property type="component" value="Unassembled WGS sequence"/>
</dbReference>
<name>A0A9P0KWR2_ACAOB</name>
<evidence type="ECO:0000256" key="4">
    <source>
        <dbReference type="ARBA" id="ARBA00012869"/>
    </source>
</evidence>
<proteinExistence type="inferred from homology"/>
<comment type="pathway">
    <text evidence="1">Porphyrin-containing compound metabolism; protoporphyrin-IX biosynthesis; protoporphyrinogen-IX from coproporphyrinogen-III (O2 route): step 1/1.</text>
</comment>
<dbReference type="AlphaFoldDB" id="A0A9P0KWR2"/>
<dbReference type="PRINTS" id="PR00073">
    <property type="entry name" value="COPRGNOXDASE"/>
</dbReference>
<keyword evidence="5" id="KW-0560">Oxidoreductase</keyword>